<sequence length="90" mass="10557">MPPRKNRPLTEAYEQEFEQRVMARMEERLGQFVDQLTDRMNDMMNPRRRRDRNNRGSEGEGSENPFFLVGWMIPSSDDQAVIVPNEIKGG</sequence>
<reference evidence="2" key="1">
    <citation type="journal article" date="2022" name="Int. J. Mol. Sci.">
        <title>Draft Genome of Tanacetum Coccineum: Genomic Comparison of Closely Related Tanacetum-Family Plants.</title>
        <authorList>
            <person name="Yamashiro T."/>
            <person name="Shiraishi A."/>
            <person name="Nakayama K."/>
            <person name="Satake H."/>
        </authorList>
    </citation>
    <scope>NUCLEOTIDE SEQUENCE</scope>
</reference>
<comment type="caution">
    <text evidence="2">The sequence shown here is derived from an EMBL/GenBank/DDBJ whole genome shotgun (WGS) entry which is preliminary data.</text>
</comment>
<gene>
    <name evidence="2" type="ORF">Tco_0989421</name>
</gene>
<proteinExistence type="predicted"/>
<dbReference type="Proteomes" id="UP001151760">
    <property type="component" value="Unassembled WGS sequence"/>
</dbReference>
<protein>
    <submittedName>
        <fullName evidence="2">Uncharacterized protein</fullName>
    </submittedName>
</protein>
<name>A0ABQ5EV01_9ASTR</name>
<accession>A0ABQ5EV01</accession>
<organism evidence="2 3">
    <name type="scientific">Tanacetum coccineum</name>
    <dbReference type="NCBI Taxonomy" id="301880"/>
    <lineage>
        <taxon>Eukaryota</taxon>
        <taxon>Viridiplantae</taxon>
        <taxon>Streptophyta</taxon>
        <taxon>Embryophyta</taxon>
        <taxon>Tracheophyta</taxon>
        <taxon>Spermatophyta</taxon>
        <taxon>Magnoliopsida</taxon>
        <taxon>eudicotyledons</taxon>
        <taxon>Gunneridae</taxon>
        <taxon>Pentapetalae</taxon>
        <taxon>asterids</taxon>
        <taxon>campanulids</taxon>
        <taxon>Asterales</taxon>
        <taxon>Asteraceae</taxon>
        <taxon>Asteroideae</taxon>
        <taxon>Anthemideae</taxon>
        <taxon>Anthemidinae</taxon>
        <taxon>Tanacetum</taxon>
    </lineage>
</organism>
<dbReference type="EMBL" id="BQNB010016665">
    <property type="protein sequence ID" value="GJT54367.1"/>
    <property type="molecule type" value="Genomic_DNA"/>
</dbReference>
<reference evidence="2" key="2">
    <citation type="submission" date="2022-01" db="EMBL/GenBank/DDBJ databases">
        <authorList>
            <person name="Yamashiro T."/>
            <person name="Shiraishi A."/>
            <person name="Satake H."/>
            <person name="Nakayama K."/>
        </authorList>
    </citation>
    <scope>NUCLEOTIDE SEQUENCE</scope>
</reference>
<keyword evidence="3" id="KW-1185">Reference proteome</keyword>
<evidence type="ECO:0000256" key="1">
    <source>
        <dbReference type="SAM" id="MobiDB-lite"/>
    </source>
</evidence>
<feature type="region of interest" description="Disordered" evidence="1">
    <location>
        <begin position="38"/>
        <end position="64"/>
    </location>
</feature>
<evidence type="ECO:0000313" key="2">
    <source>
        <dbReference type="EMBL" id="GJT54367.1"/>
    </source>
</evidence>
<evidence type="ECO:0000313" key="3">
    <source>
        <dbReference type="Proteomes" id="UP001151760"/>
    </source>
</evidence>